<dbReference type="GO" id="GO:0043916">
    <property type="term" value="F:DNA-7-methylguanine glycosylase activity"/>
    <property type="evidence" value="ECO:0007669"/>
    <property type="project" value="TreeGrafter"/>
</dbReference>
<feature type="compositionally biased region" description="Polar residues" evidence="4">
    <location>
        <begin position="16"/>
        <end position="36"/>
    </location>
</feature>
<dbReference type="SMART" id="SM00478">
    <property type="entry name" value="ENDO3c"/>
    <property type="match status" value="1"/>
</dbReference>
<dbReference type="GO" id="GO:0008725">
    <property type="term" value="F:DNA-3-methyladenine glycosylase activity"/>
    <property type="evidence" value="ECO:0007669"/>
    <property type="project" value="TreeGrafter"/>
</dbReference>
<dbReference type="InterPro" id="IPR051912">
    <property type="entry name" value="Alkylbase_DNA_Glycosylase/TA"/>
</dbReference>
<sequence length="398" mass="43821">MNWRFTLSRNPLYPGNMTSLRRSARLSATPSASNGDYQAPKDNQEPKKKQVTAKATNKERNGRPEPTQAAKAPSTPKRRRAASPTNEFLSVTPKRQKSASKDPSSRPENVIVSSLTEPLMRLAEPHQTNAPLRTPGGSRVVAYADEVFDSSPSKPGLPRPTTTTGTLLEEACAHLIRVEPRLQVLIEKHRCHIFSPEGLAEEVDPFRSLTSGIMAQQVSGAAAKSIKNKFVALFNEQSDSAVNPLQTFPTPAQVADCDIATLRTAGLSQRKAEYIKGLAEKFASGELSAHKLIRASDEEVLESLTAVRGLGRWSVEMFACFGLKRMDVFSTGDLGVQRGMAAYLGKDVAKLKAKGGKWKYISEEEMLRHAAKFSPYRSLFMWYMWRAEGVDIDAVEGK</sequence>
<dbReference type="CDD" id="cd00056">
    <property type="entry name" value="ENDO3c"/>
    <property type="match status" value="1"/>
</dbReference>
<dbReference type="GO" id="GO:0006307">
    <property type="term" value="P:DNA alkylation repair"/>
    <property type="evidence" value="ECO:0007669"/>
    <property type="project" value="TreeGrafter"/>
</dbReference>
<dbReference type="STRING" id="1328760.A0A165J397"/>
<dbReference type="Gene3D" id="1.10.1670.40">
    <property type="match status" value="1"/>
</dbReference>
<dbReference type="SUPFAM" id="SSF48150">
    <property type="entry name" value="DNA-glycosylase"/>
    <property type="match status" value="1"/>
</dbReference>
<evidence type="ECO:0000256" key="4">
    <source>
        <dbReference type="SAM" id="MobiDB-lite"/>
    </source>
</evidence>
<dbReference type="PANTHER" id="PTHR43003:SF5">
    <property type="entry name" value="DNA-3-METHYLADENINE GLYCOSYLASE"/>
    <property type="match status" value="1"/>
</dbReference>
<keyword evidence="2" id="KW-0227">DNA damage</keyword>
<dbReference type="GO" id="GO:0005634">
    <property type="term" value="C:nucleus"/>
    <property type="evidence" value="ECO:0007669"/>
    <property type="project" value="TreeGrafter"/>
</dbReference>
<reference evidence="6 7" key="1">
    <citation type="journal article" date="2016" name="Fungal Biol.">
        <title>The genome of Xylona heveae provides a window into fungal endophytism.</title>
        <authorList>
            <person name="Gazis R."/>
            <person name="Kuo A."/>
            <person name="Riley R."/>
            <person name="LaButti K."/>
            <person name="Lipzen A."/>
            <person name="Lin J."/>
            <person name="Amirebrahimi M."/>
            <person name="Hesse C.N."/>
            <person name="Spatafora J.W."/>
            <person name="Henrissat B."/>
            <person name="Hainaut M."/>
            <person name="Grigoriev I.V."/>
            <person name="Hibbett D.S."/>
        </authorList>
    </citation>
    <scope>NUCLEOTIDE SEQUENCE [LARGE SCALE GENOMIC DNA]</scope>
    <source>
        <strain evidence="6 7">TC161</strain>
    </source>
</reference>
<name>A0A165J397_XYLHT</name>
<dbReference type="InterPro" id="IPR011257">
    <property type="entry name" value="DNA_glycosylase"/>
</dbReference>
<dbReference type="RefSeq" id="XP_018191227.1">
    <property type="nucleotide sequence ID" value="XM_018336877.1"/>
</dbReference>
<proteinExistence type="inferred from homology"/>
<comment type="similarity">
    <text evidence="1">Belongs to the alkylbase DNA glycosidase AlkA family.</text>
</comment>
<dbReference type="GO" id="GO:0006285">
    <property type="term" value="P:base-excision repair, AP site formation"/>
    <property type="evidence" value="ECO:0007669"/>
    <property type="project" value="TreeGrafter"/>
</dbReference>
<feature type="region of interest" description="Disordered" evidence="4">
    <location>
        <begin position="1"/>
        <end position="109"/>
    </location>
</feature>
<dbReference type="AlphaFoldDB" id="A0A165J397"/>
<dbReference type="InterPro" id="IPR003265">
    <property type="entry name" value="HhH-GPD_domain"/>
</dbReference>
<keyword evidence="6" id="KW-0326">Glycosidase</keyword>
<evidence type="ECO:0000256" key="2">
    <source>
        <dbReference type="ARBA" id="ARBA00022763"/>
    </source>
</evidence>
<dbReference type="FunCoup" id="A0A165J397">
    <property type="interactions" value="57"/>
</dbReference>
<protein>
    <submittedName>
        <fullName evidence="6">3-methyladenine DNA glycosidase</fullName>
    </submittedName>
</protein>
<evidence type="ECO:0000313" key="7">
    <source>
        <dbReference type="Proteomes" id="UP000076632"/>
    </source>
</evidence>
<gene>
    <name evidence="6" type="ORF">L228DRAFT_81145</name>
</gene>
<keyword evidence="6" id="KW-0378">Hydrolase</keyword>
<evidence type="ECO:0000256" key="3">
    <source>
        <dbReference type="ARBA" id="ARBA00023204"/>
    </source>
</evidence>
<dbReference type="PANTHER" id="PTHR43003">
    <property type="entry name" value="DNA-3-METHYLADENINE GLYCOSYLASE"/>
    <property type="match status" value="1"/>
</dbReference>
<evidence type="ECO:0000256" key="1">
    <source>
        <dbReference type="ARBA" id="ARBA00010817"/>
    </source>
</evidence>
<accession>A0A165J397</accession>
<dbReference type="GeneID" id="28902014"/>
<dbReference type="InParanoid" id="A0A165J397"/>
<dbReference type="Gene3D" id="1.10.340.30">
    <property type="entry name" value="Hypothetical protein, domain 2"/>
    <property type="match status" value="1"/>
</dbReference>
<dbReference type="Proteomes" id="UP000076632">
    <property type="component" value="Unassembled WGS sequence"/>
</dbReference>
<organism evidence="6 7">
    <name type="scientific">Xylona heveae (strain CBS 132557 / TC161)</name>
    <dbReference type="NCBI Taxonomy" id="1328760"/>
    <lineage>
        <taxon>Eukaryota</taxon>
        <taxon>Fungi</taxon>
        <taxon>Dikarya</taxon>
        <taxon>Ascomycota</taxon>
        <taxon>Pezizomycotina</taxon>
        <taxon>Xylonomycetes</taxon>
        <taxon>Xylonales</taxon>
        <taxon>Xylonaceae</taxon>
        <taxon>Xylona</taxon>
    </lineage>
</organism>
<dbReference type="GO" id="GO:0032993">
    <property type="term" value="C:protein-DNA complex"/>
    <property type="evidence" value="ECO:0007669"/>
    <property type="project" value="TreeGrafter"/>
</dbReference>
<dbReference type="OMA" id="VEMFAMF"/>
<dbReference type="OrthoDB" id="415889at2759"/>
<evidence type="ECO:0000313" key="6">
    <source>
        <dbReference type="EMBL" id="KZF25672.1"/>
    </source>
</evidence>
<dbReference type="EMBL" id="KV407455">
    <property type="protein sequence ID" value="KZF25672.1"/>
    <property type="molecule type" value="Genomic_DNA"/>
</dbReference>
<dbReference type="FunFam" id="1.10.340.30:FF:000004">
    <property type="entry name" value="DNA-3-methyladenine glycosylase II"/>
    <property type="match status" value="1"/>
</dbReference>
<feature type="domain" description="HhH-GPD" evidence="5">
    <location>
        <begin position="214"/>
        <end position="389"/>
    </location>
</feature>
<keyword evidence="7" id="KW-1185">Reference proteome</keyword>
<keyword evidence="3" id="KW-0234">DNA repair</keyword>
<evidence type="ECO:0000259" key="5">
    <source>
        <dbReference type="SMART" id="SM00478"/>
    </source>
</evidence>
<dbReference type="Pfam" id="PF00730">
    <property type="entry name" value="HhH-GPD"/>
    <property type="match status" value="1"/>
</dbReference>
<dbReference type="GO" id="GO:0032131">
    <property type="term" value="F:alkylated DNA binding"/>
    <property type="evidence" value="ECO:0007669"/>
    <property type="project" value="TreeGrafter"/>
</dbReference>